<dbReference type="PROSITE" id="PS00187">
    <property type="entry name" value="TPP_ENZYMES"/>
    <property type="match status" value="1"/>
</dbReference>
<dbReference type="Pfam" id="PF00205">
    <property type="entry name" value="TPP_enzyme_M"/>
    <property type="match status" value="1"/>
</dbReference>
<comment type="cofactor">
    <cofactor evidence="1">
        <name>thiamine diphosphate</name>
        <dbReference type="ChEBI" id="CHEBI:58937"/>
    </cofactor>
</comment>
<evidence type="ECO:0000256" key="4">
    <source>
        <dbReference type="RuleBase" id="RU362132"/>
    </source>
</evidence>
<dbReference type="GO" id="GO:0005948">
    <property type="term" value="C:acetolactate synthase complex"/>
    <property type="evidence" value="ECO:0007669"/>
    <property type="project" value="TreeGrafter"/>
</dbReference>
<dbReference type="InterPro" id="IPR045229">
    <property type="entry name" value="TPP_enz"/>
</dbReference>
<keyword evidence="9" id="KW-1185">Reference proteome</keyword>
<dbReference type="GO" id="GO:0030976">
    <property type="term" value="F:thiamine pyrophosphate binding"/>
    <property type="evidence" value="ECO:0007669"/>
    <property type="project" value="InterPro"/>
</dbReference>
<dbReference type="GO" id="GO:0050660">
    <property type="term" value="F:flavin adenine dinucleotide binding"/>
    <property type="evidence" value="ECO:0007669"/>
    <property type="project" value="TreeGrafter"/>
</dbReference>
<feature type="domain" description="Thiamine pyrophosphate enzyme TPP-binding" evidence="6">
    <location>
        <begin position="380"/>
        <end position="527"/>
    </location>
</feature>
<dbReference type="GO" id="GO:0009097">
    <property type="term" value="P:isoleucine biosynthetic process"/>
    <property type="evidence" value="ECO:0007669"/>
    <property type="project" value="TreeGrafter"/>
</dbReference>
<protein>
    <submittedName>
        <fullName evidence="8">Thiamine pyrophosphate-binding protein</fullName>
    </submittedName>
</protein>
<evidence type="ECO:0000259" key="7">
    <source>
        <dbReference type="Pfam" id="PF02776"/>
    </source>
</evidence>
<evidence type="ECO:0000313" key="9">
    <source>
        <dbReference type="Proteomes" id="UP000521868"/>
    </source>
</evidence>
<dbReference type="GO" id="GO:0009099">
    <property type="term" value="P:L-valine biosynthetic process"/>
    <property type="evidence" value="ECO:0007669"/>
    <property type="project" value="TreeGrafter"/>
</dbReference>
<dbReference type="Gene3D" id="3.40.50.1220">
    <property type="entry name" value="TPP-binding domain"/>
    <property type="match status" value="1"/>
</dbReference>
<feature type="domain" description="Thiamine pyrophosphate enzyme N-terminal TPP-binding" evidence="7">
    <location>
        <begin position="6"/>
        <end position="121"/>
    </location>
</feature>
<gene>
    <name evidence="8" type="ORF">RAMLITH_21940</name>
</gene>
<dbReference type="InterPro" id="IPR029035">
    <property type="entry name" value="DHS-like_NAD/FAD-binding_dom"/>
</dbReference>
<dbReference type="Proteomes" id="UP000521868">
    <property type="component" value="Unassembled WGS sequence"/>
</dbReference>
<dbReference type="GO" id="GO:0003984">
    <property type="term" value="F:acetolactate synthase activity"/>
    <property type="evidence" value="ECO:0007669"/>
    <property type="project" value="TreeGrafter"/>
</dbReference>
<evidence type="ECO:0000256" key="2">
    <source>
        <dbReference type="ARBA" id="ARBA00007812"/>
    </source>
</evidence>
<keyword evidence="3 4" id="KW-0786">Thiamine pyrophosphate</keyword>
<dbReference type="PANTHER" id="PTHR18968">
    <property type="entry name" value="THIAMINE PYROPHOSPHATE ENZYMES"/>
    <property type="match status" value="1"/>
</dbReference>
<organism evidence="8 9">
    <name type="scientific">Ramlibacter lithotrophicus</name>
    <dbReference type="NCBI Taxonomy" id="2606681"/>
    <lineage>
        <taxon>Bacteria</taxon>
        <taxon>Pseudomonadati</taxon>
        <taxon>Pseudomonadota</taxon>
        <taxon>Betaproteobacteria</taxon>
        <taxon>Burkholderiales</taxon>
        <taxon>Comamonadaceae</taxon>
        <taxon>Ramlibacter</taxon>
    </lineage>
</organism>
<dbReference type="EMBL" id="VTOX01000010">
    <property type="protein sequence ID" value="NKE68484.1"/>
    <property type="molecule type" value="Genomic_DNA"/>
</dbReference>
<dbReference type="Gene3D" id="3.40.50.970">
    <property type="match status" value="2"/>
</dbReference>
<dbReference type="InterPro" id="IPR029061">
    <property type="entry name" value="THDP-binding"/>
</dbReference>
<dbReference type="InterPro" id="IPR000399">
    <property type="entry name" value="TPP-bd_CS"/>
</dbReference>
<reference evidence="8 9" key="1">
    <citation type="journal article" date="2020" name="Nature">
        <title>Bacterial chemolithoautotrophy via manganese oxidation.</title>
        <authorList>
            <person name="Yu H."/>
            <person name="Leadbetter J.R."/>
        </authorList>
    </citation>
    <scope>NUCLEOTIDE SEQUENCE [LARGE SCALE GENOMIC DNA]</scope>
    <source>
        <strain evidence="8 9">RBP-1</strain>
    </source>
</reference>
<dbReference type="CDD" id="cd00568">
    <property type="entry name" value="TPP_enzymes"/>
    <property type="match status" value="1"/>
</dbReference>
<evidence type="ECO:0000256" key="3">
    <source>
        <dbReference type="ARBA" id="ARBA00023052"/>
    </source>
</evidence>
<dbReference type="RefSeq" id="WP_168109601.1">
    <property type="nucleotide sequence ID" value="NZ_VTOX01000010.1"/>
</dbReference>
<accession>A0A7X6I8N8</accession>
<dbReference type="InterPro" id="IPR012000">
    <property type="entry name" value="Thiamin_PyroP_enz_cen_dom"/>
</dbReference>
<dbReference type="GO" id="GO:0000287">
    <property type="term" value="F:magnesium ion binding"/>
    <property type="evidence" value="ECO:0007669"/>
    <property type="project" value="InterPro"/>
</dbReference>
<dbReference type="CDD" id="cd07035">
    <property type="entry name" value="TPP_PYR_POX_like"/>
    <property type="match status" value="1"/>
</dbReference>
<comment type="similarity">
    <text evidence="2 4">Belongs to the TPP enzyme family.</text>
</comment>
<feature type="domain" description="Thiamine pyrophosphate enzyme central" evidence="5">
    <location>
        <begin position="192"/>
        <end position="319"/>
    </location>
</feature>
<dbReference type="PANTHER" id="PTHR18968:SF13">
    <property type="entry name" value="ACETOLACTATE SYNTHASE CATALYTIC SUBUNIT, MITOCHONDRIAL"/>
    <property type="match status" value="1"/>
</dbReference>
<dbReference type="SUPFAM" id="SSF52518">
    <property type="entry name" value="Thiamin diphosphate-binding fold (THDP-binding)"/>
    <property type="match status" value="2"/>
</dbReference>
<dbReference type="SUPFAM" id="SSF52467">
    <property type="entry name" value="DHS-like NAD/FAD-binding domain"/>
    <property type="match status" value="1"/>
</dbReference>
<evidence type="ECO:0000259" key="6">
    <source>
        <dbReference type="Pfam" id="PF02775"/>
    </source>
</evidence>
<dbReference type="InterPro" id="IPR012001">
    <property type="entry name" value="Thiamin_PyroP_enz_TPP-bd_dom"/>
</dbReference>
<evidence type="ECO:0000313" key="8">
    <source>
        <dbReference type="EMBL" id="NKE68484.1"/>
    </source>
</evidence>
<comment type="caution">
    <text evidence="8">The sequence shown here is derived from an EMBL/GenBank/DDBJ whole genome shotgun (WGS) entry which is preliminary data.</text>
</comment>
<sequence>MTQEITVAQAFARALAESGVRRIFGVPGGGSSLDVMEAAAAVGIEFVLTRTENGAVMMAGAVAETSGVPGVALVTKGPGVANGANGVACASLDRAPVLVVTDGFTPAQTAYITHQVFDQAAMLAPVVKAHGRLDGADPVQEIDQLLRLACTPPFGPVHVELTGPAARRLVPAARKAAAARAKEAAPLDPAAVEQVRERVARARRPVVLVGLEARRHPAETRRLVATLGCPVLATYKGKGVLPDDDPQVVGIFTGGTQEAECLGRSDLLVMVGLDPVEMILQPWPYGKPAVEIAAAPHPVHYIEPDARAIGPLGLVLAALEEGLRHQQCGWRAEELAQLRSTMRERLAYGPVASGVAPDRIASLAAEVCARRGLSARLSVDAGAHMFSATTFFPCQQPGDILISNGLATMAFALPAAIAAALDDPSRPVLCFTGDGGLLMCLGELSTAVRTGAPLIVVVFNDGALSQIDIKQQSRDLPTRGVRWERREDFAQVMNGLGGTGWQARDEAQYTAALEAALAAGKPCVIDVLVDPVGYRQQLKAMRG</sequence>
<dbReference type="InterPro" id="IPR011766">
    <property type="entry name" value="TPP_enzyme_TPP-bd"/>
</dbReference>
<dbReference type="Pfam" id="PF02776">
    <property type="entry name" value="TPP_enzyme_N"/>
    <property type="match status" value="1"/>
</dbReference>
<dbReference type="Pfam" id="PF02775">
    <property type="entry name" value="TPP_enzyme_C"/>
    <property type="match status" value="1"/>
</dbReference>
<evidence type="ECO:0000259" key="5">
    <source>
        <dbReference type="Pfam" id="PF00205"/>
    </source>
</evidence>
<dbReference type="AlphaFoldDB" id="A0A7X6I8N8"/>
<proteinExistence type="inferred from homology"/>
<evidence type="ECO:0000256" key="1">
    <source>
        <dbReference type="ARBA" id="ARBA00001964"/>
    </source>
</evidence>
<name>A0A7X6I8N8_9BURK</name>